<sequence>MPKLEQRFDYVKIGLASPDRIREWGERILPAELGLCTICIPAPPYS</sequence>
<evidence type="ECO:0008006" key="3">
    <source>
        <dbReference type="Google" id="ProtNLM"/>
    </source>
</evidence>
<organism evidence="1 2">
    <name type="scientific">Planktothricoides raciborskii FACHB-1370</name>
    <dbReference type="NCBI Taxonomy" id="2949576"/>
    <lineage>
        <taxon>Bacteria</taxon>
        <taxon>Bacillati</taxon>
        <taxon>Cyanobacteriota</taxon>
        <taxon>Cyanophyceae</taxon>
        <taxon>Oscillatoriophycideae</taxon>
        <taxon>Oscillatoriales</taxon>
        <taxon>Oscillatoriaceae</taxon>
        <taxon>Planktothricoides</taxon>
    </lineage>
</organism>
<evidence type="ECO:0000313" key="2">
    <source>
        <dbReference type="Proteomes" id="UP000641954"/>
    </source>
</evidence>
<dbReference type="EMBL" id="JACJSK010000052">
    <property type="protein sequence ID" value="MBD2546953.1"/>
    <property type="molecule type" value="Genomic_DNA"/>
</dbReference>
<reference evidence="1 2" key="1">
    <citation type="journal article" date="2020" name="ISME J.">
        <title>Comparative genomics reveals insights into cyanobacterial evolution and habitat adaptation.</title>
        <authorList>
            <person name="Chen M.Y."/>
            <person name="Teng W.K."/>
            <person name="Zhao L."/>
            <person name="Hu C.X."/>
            <person name="Zhou Y.K."/>
            <person name="Han B.P."/>
            <person name="Song L.R."/>
            <person name="Shu W.S."/>
        </authorList>
    </citation>
    <scope>NUCLEOTIDE SEQUENCE [LARGE SCALE GENOMIC DNA]</scope>
    <source>
        <strain evidence="1 2">FACHB-1370</strain>
    </source>
</reference>
<comment type="caution">
    <text evidence="1">The sequence shown here is derived from an EMBL/GenBank/DDBJ whole genome shotgun (WGS) entry which is preliminary data.</text>
</comment>
<evidence type="ECO:0000313" key="1">
    <source>
        <dbReference type="EMBL" id="MBD2546953.1"/>
    </source>
</evidence>
<keyword evidence="2" id="KW-1185">Reference proteome</keyword>
<protein>
    <recommendedName>
        <fullName evidence="3">CpcD</fullName>
    </recommendedName>
</protein>
<gene>
    <name evidence="1" type="ORF">H6G72_24590</name>
</gene>
<name>A0ABR8EJX0_9CYAN</name>
<dbReference type="RefSeq" id="WP_156331966.1">
    <property type="nucleotide sequence ID" value="NZ_JACJSK010000052.1"/>
</dbReference>
<accession>A0ABR8EJX0</accession>
<proteinExistence type="predicted"/>
<dbReference type="Proteomes" id="UP000641954">
    <property type="component" value="Unassembled WGS sequence"/>
</dbReference>